<reference evidence="3 4" key="1">
    <citation type="journal article" date="2024" name="Appl. Environ. Microbiol.">
        <title>Pontiella agarivorans sp. nov., a novel marine anaerobic bacterium capable of degrading macroalgal polysaccharides and fixing nitrogen.</title>
        <authorList>
            <person name="Liu N."/>
            <person name="Kivenson V."/>
            <person name="Peng X."/>
            <person name="Cui Z."/>
            <person name="Lankiewicz T.S."/>
            <person name="Gosselin K.M."/>
            <person name="English C.J."/>
            <person name="Blair E.M."/>
            <person name="O'Malley M.A."/>
            <person name="Valentine D.L."/>
        </authorList>
    </citation>
    <scope>NUCLEOTIDE SEQUENCE [LARGE SCALE GENOMIC DNA]</scope>
    <source>
        <strain evidence="3 4">NLcol2</strain>
    </source>
</reference>
<organism evidence="3 4">
    <name type="scientific">Pontiella agarivorans</name>
    <dbReference type="NCBI Taxonomy" id="3038953"/>
    <lineage>
        <taxon>Bacteria</taxon>
        <taxon>Pseudomonadati</taxon>
        <taxon>Kiritimatiellota</taxon>
        <taxon>Kiritimatiellia</taxon>
        <taxon>Kiritimatiellales</taxon>
        <taxon>Pontiellaceae</taxon>
        <taxon>Pontiella</taxon>
    </lineage>
</organism>
<evidence type="ECO:0000313" key="4">
    <source>
        <dbReference type="Proteomes" id="UP001290861"/>
    </source>
</evidence>
<gene>
    <name evidence="3" type="ORF">P9H32_12905</name>
</gene>
<feature type="transmembrane region" description="Helical" evidence="2">
    <location>
        <begin position="21"/>
        <end position="42"/>
    </location>
</feature>
<sequence>MNKEQKIHEFHNRAKAEGDKLKAYVLSISAAGSGIFFATLSFKDLSITKTEQALILIGLVFFSLTVVSCLIELHLNAKRYFNHAKAHENPEDEEQDKKHKVLAKWRLRVVWTSYVLLLIGLLATVSYLVVHVSVSNQKEKNPNQRLEPIVTTPADKVEAQSTQAHP</sequence>
<evidence type="ECO:0008006" key="5">
    <source>
        <dbReference type="Google" id="ProtNLM"/>
    </source>
</evidence>
<keyword evidence="2" id="KW-1133">Transmembrane helix</keyword>
<feature type="transmembrane region" description="Helical" evidence="2">
    <location>
        <begin position="107"/>
        <end position="130"/>
    </location>
</feature>
<evidence type="ECO:0000256" key="2">
    <source>
        <dbReference type="SAM" id="Phobius"/>
    </source>
</evidence>
<dbReference type="EMBL" id="JARVCO010000010">
    <property type="protein sequence ID" value="MDZ8119525.1"/>
    <property type="molecule type" value="Genomic_DNA"/>
</dbReference>
<feature type="transmembrane region" description="Helical" evidence="2">
    <location>
        <begin position="54"/>
        <end position="75"/>
    </location>
</feature>
<keyword evidence="2" id="KW-0472">Membrane</keyword>
<accession>A0ABU5MZB1</accession>
<dbReference type="RefSeq" id="WP_322609307.1">
    <property type="nucleotide sequence ID" value="NZ_JARVCO010000010.1"/>
</dbReference>
<feature type="region of interest" description="Disordered" evidence="1">
    <location>
        <begin position="141"/>
        <end position="166"/>
    </location>
</feature>
<name>A0ABU5MZB1_9BACT</name>
<evidence type="ECO:0000313" key="3">
    <source>
        <dbReference type="EMBL" id="MDZ8119525.1"/>
    </source>
</evidence>
<dbReference type="Proteomes" id="UP001290861">
    <property type="component" value="Unassembled WGS sequence"/>
</dbReference>
<comment type="caution">
    <text evidence="3">The sequence shown here is derived from an EMBL/GenBank/DDBJ whole genome shotgun (WGS) entry which is preliminary data.</text>
</comment>
<keyword evidence="2" id="KW-0812">Transmembrane</keyword>
<evidence type="ECO:0000256" key="1">
    <source>
        <dbReference type="SAM" id="MobiDB-lite"/>
    </source>
</evidence>
<proteinExistence type="predicted"/>
<keyword evidence="4" id="KW-1185">Reference proteome</keyword>
<protein>
    <recommendedName>
        <fullName evidence="5">DUF202 domain-containing protein</fullName>
    </recommendedName>
</protein>